<name>A0A420BJI3_SPHD1</name>
<dbReference type="AlphaFoldDB" id="A0A420BJI3"/>
<evidence type="ECO:0000313" key="2">
    <source>
        <dbReference type="Proteomes" id="UP000286246"/>
    </source>
</evidence>
<organism evidence="1 2">
    <name type="scientific">Sphingobacterium detergens</name>
    <dbReference type="NCBI Taxonomy" id="1145106"/>
    <lineage>
        <taxon>Bacteria</taxon>
        <taxon>Pseudomonadati</taxon>
        <taxon>Bacteroidota</taxon>
        <taxon>Sphingobacteriia</taxon>
        <taxon>Sphingobacteriales</taxon>
        <taxon>Sphingobacteriaceae</taxon>
        <taxon>Sphingobacterium</taxon>
    </lineage>
</organism>
<protein>
    <submittedName>
        <fullName evidence="1">Uncharacterized protein</fullName>
    </submittedName>
</protein>
<proteinExistence type="predicted"/>
<dbReference type="EMBL" id="RAPY01000001">
    <property type="protein sequence ID" value="RKE56860.1"/>
    <property type="molecule type" value="Genomic_DNA"/>
</dbReference>
<comment type="caution">
    <text evidence="1">The sequence shown here is derived from an EMBL/GenBank/DDBJ whole genome shotgun (WGS) entry which is preliminary data.</text>
</comment>
<accession>A0A420BJI3</accession>
<keyword evidence="2" id="KW-1185">Reference proteome</keyword>
<dbReference type="Proteomes" id="UP000286246">
    <property type="component" value="Unassembled WGS sequence"/>
</dbReference>
<reference evidence="1 2" key="1">
    <citation type="submission" date="2018-09" db="EMBL/GenBank/DDBJ databases">
        <title>Genomic Encyclopedia of Type Strains, Phase III (KMG-III): the genomes of soil and plant-associated and newly described type strains.</title>
        <authorList>
            <person name="Whitman W."/>
        </authorList>
    </citation>
    <scope>NUCLEOTIDE SEQUENCE [LARGE SCALE GENOMIC DNA]</scope>
    <source>
        <strain evidence="1 2">CECT 7938</strain>
    </source>
</reference>
<gene>
    <name evidence="1" type="ORF">DFQ12_1732</name>
</gene>
<sequence>MGNRRKRLKVKKDVYQRFTWFLNFGTTIIYVRKEMRLFLEMKIKIIIA</sequence>
<evidence type="ECO:0000313" key="1">
    <source>
        <dbReference type="EMBL" id="RKE56860.1"/>
    </source>
</evidence>